<proteinExistence type="predicted"/>
<dbReference type="AlphaFoldDB" id="A0A0B6X1K7"/>
<dbReference type="EMBL" id="CBXV010000008">
    <property type="protein sequence ID" value="CDM66444.1"/>
    <property type="molecule type" value="Genomic_DNA"/>
</dbReference>
<accession>A0A0B6X1K7</accession>
<reference evidence="2 3" key="1">
    <citation type="submission" date="2013-12" db="EMBL/GenBank/DDBJ databases">
        <authorList>
            <person name="Stott M."/>
        </authorList>
    </citation>
    <scope>NUCLEOTIDE SEQUENCE [LARGE SCALE GENOMIC DNA]</scope>
    <source>
        <strain evidence="2 3">K22</strain>
    </source>
</reference>
<organism evidence="2 3">
    <name type="scientific">Pyrinomonas methylaliphatogenes</name>
    <dbReference type="NCBI Taxonomy" id="454194"/>
    <lineage>
        <taxon>Bacteria</taxon>
        <taxon>Pseudomonadati</taxon>
        <taxon>Acidobacteriota</taxon>
        <taxon>Blastocatellia</taxon>
        <taxon>Blastocatellales</taxon>
        <taxon>Pyrinomonadaceae</taxon>
        <taxon>Pyrinomonas</taxon>
    </lineage>
</organism>
<keyword evidence="3" id="KW-1185">Reference proteome</keyword>
<gene>
    <name evidence="2" type="ORF">PYK22_02474</name>
</gene>
<name>A0A0B6X1K7_9BACT</name>
<feature type="coiled-coil region" evidence="1">
    <location>
        <begin position="48"/>
        <end position="75"/>
    </location>
</feature>
<dbReference type="Proteomes" id="UP000031518">
    <property type="component" value="Unassembled WGS sequence"/>
</dbReference>
<keyword evidence="1" id="KW-0175">Coiled coil</keyword>
<dbReference type="RefSeq" id="WP_041977704.1">
    <property type="nucleotide sequence ID" value="NZ_CBXV010000008.1"/>
</dbReference>
<sequence>MKAVDSTPLSTITVAEREVHAAAERLRTQIEESLAAVANHSQADVEDLEVYADRLERLARDLAVALRELARERRKEDQS</sequence>
<evidence type="ECO:0000256" key="1">
    <source>
        <dbReference type="SAM" id="Coils"/>
    </source>
</evidence>
<evidence type="ECO:0000313" key="2">
    <source>
        <dbReference type="EMBL" id="CDM66444.1"/>
    </source>
</evidence>
<protein>
    <submittedName>
        <fullName evidence="2">Uncharacterized protein</fullName>
    </submittedName>
</protein>
<reference evidence="2 3" key="2">
    <citation type="submission" date="2015-01" db="EMBL/GenBank/DDBJ databases">
        <title>Complete genome sequence of Pyrinomonas methylaliphatogenes type strain K22T.</title>
        <authorList>
            <person name="Lee K.C.Y."/>
            <person name="Power J.F."/>
            <person name="Dunfield P.F."/>
            <person name="Morgan X.C."/>
            <person name="Huttenhower C."/>
            <person name="Stott M.B."/>
        </authorList>
    </citation>
    <scope>NUCLEOTIDE SEQUENCE [LARGE SCALE GENOMIC DNA]</scope>
    <source>
        <strain evidence="2 3">K22</strain>
    </source>
</reference>
<evidence type="ECO:0000313" key="3">
    <source>
        <dbReference type="Proteomes" id="UP000031518"/>
    </source>
</evidence>